<reference evidence="1" key="2">
    <citation type="submission" date="2023-06" db="EMBL/GenBank/DDBJ databases">
        <authorList>
            <consortium name="Lawrence Berkeley National Laboratory"/>
            <person name="Haridas S."/>
            <person name="Hensen N."/>
            <person name="Bonometti L."/>
            <person name="Westerberg I."/>
            <person name="Brannstrom I.O."/>
            <person name="Guillou S."/>
            <person name="Cros-Aarteil S."/>
            <person name="Calhoun S."/>
            <person name="Kuo A."/>
            <person name="Mondo S."/>
            <person name="Pangilinan J."/>
            <person name="Riley R."/>
            <person name="Labutti K."/>
            <person name="Andreopoulos B."/>
            <person name="Lipzen A."/>
            <person name="Chen C."/>
            <person name="Yanf M."/>
            <person name="Daum C."/>
            <person name="Ng V."/>
            <person name="Clum A."/>
            <person name="Steindorff A."/>
            <person name="Ohm R."/>
            <person name="Martin F."/>
            <person name="Silar P."/>
            <person name="Natvig D."/>
            <person name="Lalanne C."/>
            <person name="Gautier V."/>
            <person name="Ament-Velasquez S.L."/>
            <person name="Kruys A."/>
            <person name="Hutchinson M.I."/>
            <person name="Powell A.J."/>
            <person name="Barry K."/>
            <person name="Miller A.N."/>
            <person name="Grigoriev I.V."/>
            <person name="Debuchy R."/>
            <person name="Gladieux P."/>
            <person name="Thoren M.H."/>
            <person name="Johannesson H."/>
        </authorList>
    </citation>
    <scope>NUCLEOTIDE SEQUENCE</scope>
    <source>
        <strain evidence="1">CBS 314.62</strain>
    </source>
</reference>
<dbReference type="AlphaFoldDB" id="A0AAE0XK36"/>
<proteinExistence type="predicted"/>
<dbReference type="EMBL" id="JAULSO010000001">
    <property type="protein sequence ID" value="KAK3694892.1"/>
    <property type="molecule type" value="Genomic_DNA"/>
</dbReference>
<comment type="caution">
    <text evidence="1">The sequence shown here is derived from an EMBL/GenBank/DDBJ whole genome shotgun (WGS) entry which is preliminary data.</text>
</comment>
<accession>A0AAE0XK36</accession>
<protein>
    <submittedName>
        <fullName evidence="1">Uncharacterized protein</fullName>
    </submittedName>
</protein>
<keyword evidence="2" id="KW-1185">Reference proteome</keyword>
<name>A0AAE0XK36_9PEZI</name>
<dbReference type="Proteomes" id="UP001270362">
    <property type="component" value="Unassembled WGS sequence"/>
</dbReference>
<reference evidence="1" key="1">
    <citation type="journal article" date="2023" name="Mol. Phylogenet. Evol.">
        <title>Genome-scale phylogeny and comparative genomics of the fungal order Sordariales.</title>
        <authorList>
            <person name="Hensen N."/>
            <person name="Bonometti L."/>
            <person name="Westerberg I."/>
            <person name="Brannstrom I.O."/>
            <person name="Guillou S."/>
            <person name="Cros-Aarteil S."/>
            <person name="Calhoun S."/>
            <person name="Haridas S."/>
            <person name="Kuo A."/>
            <person name="Mondo S."/>
            <person name="Pangilinan J."/>
            <person name="Riley R."/>
            <person name="LaButti K."/>
            <person name="Andreopoulos B."/>
            <person name="Lipzen A."/>
            <person name="Chen C."/>
            <person name="Yan M."/>
            <person name="Daum C."/>
            <person name="Ng V."/>
            <person name="Clum A."/>
            <person name="Steindorff A."/>
            <person name="Ohm R.A."/>
            <person name="Martin F."/>
            <person name="Silar P."/>
            <person name="Natvig D.O."/>
            <person name="Lalanne C."/>
            <person name="Gautier V."/>
            <person name="Ament-Velasquez S.L."/>
            <person name="Kruys A."/>
            <person name="Hutchinson M.I."/>
            <person name="Powell A.J."/>
            <person name="Barry K."/>
            <person name="Miller A.N."/>
            <person name="Grigoriev I.V."/>
            <person name="Debuchy R."/>
            <person name="Gladieux P."/>
            <person name="Hiltunen Thoren M."/>
            <person name="Johannesson H."/>
        </authorList>
    </citation>
    <scope>NUCLEOTIDE SEQUENCE</scope>
    <source>
        <strain evidence="1">CBS 314.62</strain>
    </source>
</reference>
<evidence type="ECO:0000313" key="2">
    <source>
        <dbReference type="Proteomes" id="UP001270362"/>
    </source>
</evidence>
<sequence length="205" mass="22847">MLFQASTRPPERHSFHTAIISHFRATHPTVNRIASHRSHRHLCPHSRTSRNIVSWPLRRRLFLVPCSPFPISHAPSSPQSAVAIHGNASRHGWAGYASVAIQRPIREVVCPAGLVPRRPGSTRLDSPRRAASLSLRVRPVVTPAGRPSLGERHACCLQSQPRRIIRHCLMLVSLFLWAAWRGGWSLSSLLHDHAPPDICPHSIAI</sequence>
<evidence type="ECO:0000313" key="1">
    <source>
        <dbReference type="EMBL" id="KAK3694892.1"/>
    </source>
</evidence>
<gene>
    <name evidence="1" type="ORF">B0T22DRAFT_86059</name>
</gene>
<organism evidence="1 2">
    <name type="scientific">Podospora appendiculata</name>
    <dbReference type="NCBI Taxonomy" id="314037"/>
    <lineage>
        <taxon>Eukaryota</taxon>
        <taxon>Fungi</taxon>
        <taxon>Dikarya</taxon>
        <taxon>Ascomycota</taxon>
        <taxon>Pezizomycotina</taxon>
        <taxon>Sordariomycetes</taxon>
        <taxon>Sordariomycetidae</taxon>
        <taxon>Sordariales</taxon>
        <taxon>Podosporaceae</taxon>
        <taxon>Podospora</taxon>
    </lineage>
</organism>